<dbReference type="AlphaFoldDB" id="A0A2L2XAM7"/>
<proteinExistence type="predicted"/>
<name>A0A2L2XAM7_9FIRM</name>
<evidence type="ECO:0000313" key="1">
    <source>
        <dbReference type="EMBL" id="GBF33319.1"/>
    </source>
</evidence>
<dbReference type="Proteomes" id="UP000239549">
    <property type="component" value="Unassembled WGS sequence"/>
</dbReference>
<dbReference type="EMBL" id="BFAV01000092">
    <property type="protein sequence ID" value="GBF33319.1"/>
    <property type="molecule type" value="Genomic_DNA"/>
</dbReference>
<organism evidence="1 2">
    <name type="scientific">Desulfocucumis palustris</name>
    <dbReference type="NCBI Taxonomy" id="1898651"/>
    <lineage>
        <taxon>Bacteria</taxon>
        <taxon>Bacillati</taxon>
        <taxon>Bacillota</taxon>
        <taxon>Clostridia</taxon>
        <taxon>Eubacteriales</taxon>
        <taxon>Desulfocucumaceae</taxon>
        <taxon>Desulfocucumis</taxon>
    </lineage>
</organism>
<reference evidence="2" key="1">
    <citation type="submission" date="2018-02" db="EMBL/GenBank/DDBJ databases">
        <title>Genome sequence of Desulfocucumis palustris strain NAW-5.</title>
        <authorList>
            <person name="Watanabe M."/>
            <person name="Kojima H."/>
            <person name="Fukui M."/>
        </authorList>
    </citation>
    <scope>NUCLEOTIDE SEQUENCE [LARGE SCALE GENOMIC DNA]</scope>
    <source>
        <strain evidence="2">NAW-5</strain>
    </source>
</reference>
<comment type="caution">
    <text evidence="1">The sequence shown here is derived from an EMBL/GenBank/DDBJ whole genome shotgun (WGS) entry which is preliminary data.</text>
</comment>
<sequence>MRGLKKKFLAHFRFRHGFPVWYENCCFKTERKNISCKRRYMKL</sequence>
<evidence type="ECO:0000313" key="2">
    <source>
        <dbReference type="Proteomes" id="UP000239549"/>
    </source>
</evidence>
<keyword evidence="2" id="KW-1185">Reference proteome</keyword>
<accession>A0A2L2XAM7</accession>
<gene>
    <name evidence="1" type="ORF">DCCM_2418</name>
</gene>
<protein>
    <submittedName>
        <fullName evidence="1">Uncharacterized protein</fullName>
    </submittedName>
</protein>